<keyword evidence="3" id="KW-1185">Reference proteome</keyword>
<dbReference type="EMBL" id="JARAKH010000036">
    <property type="protein sequence ID" value="KAK8383970.1"/>
    <property type="molecule type" value="Genomic_DNA"/>
</dbReference>
<feature type="compositionally biased region" description="Polar residues" evidence="1">
    <location>
        <begin position="27"/>
        <end position="53"/>
    </location>
</feature>
<evidence type="ECO:0000313" key="3">
    <source>
        <dbReference type="Proteomes" id="UP001487740"/>
    </source>
</evidence>
<feature type="compositionally biased region" description="Basic and acidic residues" evidence="1">
    <location>
        <begin position="104"/>
        <end position="114"/>
    </location>
</feature>
<dbReference type="InterPro" id="IPR001680">
    <property type="entry name" value="WD40_rpt"/>
</dbReference>
<dbReference type="SMART" id="SM00320">
    <property type="entry name" value="WD40"/>
    <property type="match status" value="4"/>
</dbReference>
<organism evidence="2 3">
    <name type="scientific">Scylla paramamosain</name>
    <name type="common">Mud crab</name>
    <dbReference type="NCBI Taxonomy" id="85552"/>
    <lineage>
        <taxon>Eukaryota</taxon>
        <taxon>Metazoa</taxon>
        <taxon>Ecdysozoa</taxon>
        <taxon>Arthropoda</taxon>
        <taxon>Crustacea</taxon>
        <taxon>Multicrustacea</taxon>
        <taxon>Malacostraca</taxon>
        <taxon>Eumalacostraca</taxon>
        <taxon>Eucarida</taxon>
        <taxon>Decapoda</taxon>
        <taxon>Pleocyemata</taxon>
        <taxon>Brachyura</taxon>
        <taxon>Eubrachyura</taxon>
        <taxon>Portunoidea</taxon>
        <taxon>Portunidae</taxon>
        <taxon>Portuninae</taxon>
        <taxon>Scylla</taxon>
    </lineage>
</organism>
<dbReference type="GO" id="GO:0016020">
    <property type="term" value="C:membrane"/>
    <property type="evidence" value="ECO:0007669"/>
    <property type="project" value="TreeGrafter"/>
</dbReference>
<comment type="caution">
    <text evidence="2">The sequence shown here is derived from an EMBL/GenBank/DDBJ whole genome shotgun (WGS) entry which is preliminary data.</text>
</comment>
<dbReference type="Gene3D" id="2.130.10.10">
    <property type="entry name" value="YVTN repeat-like/Quinoprotein amine dehydrogenase"/>
    <property type="match status" value="1"/>
</dbReference>
<dbReference type="InterPro" id="IPR036322">
    <property type="entry name" value="WD40_repeat_dom_sf"/>
</dbReference>
<reference evidence="2 3" key="1">
    <citation type="submission" date="2023-03" db="EMBL/GenBank/DDBJ databases">
        <title>High-quality genome of Scylla paramamosain provides insights in environmental adaptation.</title>
        <authorList>
            <person name="Zhang L."/>
        </authorList>
    </citation>
    <scope>NUCLEOTIDE SEQUENCE [LARGE SCALE GENOMIC DNA]</scope>
    <source>
        <strain evidence="2">LZ_2023a</strain>
        <tissue evidence="2">Muscle</tissue>
    </source>
</reference>
<feature type="compositionally biased region" description="Basic residues" evidence="1">
    <location>
        <begin position="142"/>
        <end position="171"/>
    </location>
</feature>
<proteinExistence type="predicted"/>
<accession>A0AAW0TAJ2</accession>
<feature type="compositionally biased region" description="Low complexity" evidence="1">
    <location>
        <begin position="54"/>
        <end position="67"/>
    </location>
</feature>
<dbReference type="PANTHER" id="PTHR14435:SF2">
    <property type="entry name" value="ZINC FINGER PROTEIN 106"/>
    <property type="match status" value="1"/>
</dbReference>
<dbReference type="AlphaFoldDB" id="A0AAW0TAJ2"/>
<sequence length="522" mass="57018">MEKQETVDPPSSEKCVDDKMLTLNSHLSLPSTSQAASDRDTLVSSQKKTCLTLSSSASSSPMSSPESQKSKNTSSEHCYSLRSRGPPHRMRQVPQRPSSDSQEEDKKRSDKQSEEQAGGHSRDKEDEQGEDNDSEDGGEDKKRKRKRKSKRHRFNKRKKKKLHEKIGKHSPRPVTEGTNKGGASPVQDEDRFSDEALESSGDELAFVTPPAHGNAVLDMKVVGGYIMTASSDGTARCYDPTSGQVMATYTDHSDLVTCIGVVGQPNYDSDNTKFLVVTGSADKSVCVFNGKTGEVQQRREVGEGVRCLDISWGQLFLGTEGGCGARWNFKDKGVTEMVQFCGKAVTSMKAMTEGGRRVLLVAAKTTPLMIRDAMTGLFLRTLEHMQMTVYATVSYGGLLYTGGSEKIIVYHDFHSASAPGKASGGRGGELPSGSSRGHLESEADVSCLTVYRDYLVATCYDGLVRIFCFKTGKLLHRLSVESTNKMFICSALYKDRLLVGNKTGEVVECRMPPELKALPSSP</sequence>
<dbReference type="GO" id="GO:0017124">
    <property type="term" value="F:SH3 domain binding"/>
    <property type="evidence" value="ECO:0007669"/>
    <property type="project" value="TreeGrafter"/>
</dbReference>
<protein>
    <recommendedName>
        <fullName evidence="4">WD repeat-containing protein 55 homolog</fullName>
    </recommendedName>
</protein>
<evidence type="ECO:0008006" key="4">
    <source>
        <dbReference type="Google" id="ProtNLM"/>
    </source>
</evidence>
<dbReference type="GO" id="GO:0003723">
    <property type="term" value="F:RNA binding"/>
    <property type="evidence" value="ECO:0007669"/>
    <property type="project" value="InterPro"/>
</dbReference>
<dbReference type="Pfam" id="PF00400">
    <property type="entry name" value="WD40"/>
    <property type="match status" value="1"/>
</dbReference>
<evidence type="ECO:0000313" key="2">
    <source>
        <dbReference type="EMBL" id="KAK8383970.1"/>
    </source>
</evidence>
<feature type="compositionally biased region" description="Acidic residues" evidence="1">
    <location>
        <begin position="126"/>
        <end position="138"/>
    </location>
</feature>
<dbReference type="InterPro" id="IPR042622">
    <property type="entry name" value="Znf106"/>
</dbReference>
<evidence type="ECO:0000256" key="1">
    <source>
        <dbReference type="SAM" id="MobiDB-lite"/>
    </source>
</evidence>
<dbReference type="PANTHER" id="PTHR14435">
    <property type="entry name" value="ZINC FINGER PROTEIN 106"/>
    <property type="match status" value="1"/>
</dbReference>
<dbReference type="SUPFAM" id="SSF50978">
    <property type="entry name" value="WD40 repeat-like"/>
    <property type="match status" value="1"/>
</dbReference>
<dbReference type="InterPro" id="IPR015943">
    <property type="entry name" value="WD40/YVTN_repeat-like_dom_sf"/>
</dbReference>
<feature type="region of interest" description="Disordered" evidence="1">
    <location>
        <begin position="27"/>
        <end position="196"/>
    </location>
</feature>
<dbReference type="GO" id="GO:0005829">
    <property type="term" value="C:cytosol"/>
    <property type="evidence" value="ECO:0007669"/>
    <property type="project" value="TreeGrafter"/>
</dbReference>
<gene>
    <name evidence="2" type="ORF">O3P69_016011</name>
</gene>
<name>A0AAW0TAJ2_SCYPA</name>
<dbReference type="Proteomes" id="UP001487740">
    <property type="component" value="Unassembled WGS sequence"/>
</dbReference>